<evidence type="ECO:0000313" key="1">
    <source>
        <dbReference type="EMBL" id="MCV7628186.1"/>
    </source>
</evidence>
<evidence type="ECO:0000313" key="2">
    <source>
        <dbReference type="Proteomes" id="UP001205867"/>
    </source>
</evidence>
<gene>
    <name evidence="1" type="ORF">M3A82_002345</name>
</gene>
<comment type="caution">
    <text evidence="1">The sequence shown here is derived from an EMBL/GenBank/DDBJ whole genome shotgun (WGS) entry which is preliminary data.</text>
</comment>
<proteinExistence type="predicted"/>
<dbReference type="AlphaFoldDB" id="A0AAP3AFL8"/>
<dbReference type="Proteomes" id="UP001205867">
    <property type="component" value="Unassembled WGS sequence"/>
</dbReference>
<organism evidence="1 2">
    <name type="scientific">Micrococcus luteus</name>
    <name type="common">Micrococcus lysodeikticus</name>
    <dbReference type="NCBI Taxonomy" id="1270"/>
    <lineage>
        <taxon>Bacteria</taxon>
        <taxon>Bacillati</taxon>
        <taxon>Actinomycetota</taxon>
        <taxon>Actinomycetes</taxon>
        <taxon>Micrococcales</taxon>
        <taxon>Micrococcaceae</taxon>
        <taxon>Micrococcus</taxon>
    </lineage>
</organism>
<name>A0AAP3AFL8_MICLU</name>
<protein>
    <submittedName>
        <fullName evidence="1">RNA-binding protein</fullName>
    </submittedName>
</protein>
<sequence length="373" mass="39437">MTDAPLFWRSEDLPRWHAWQRAQWPLTRRAADTARSTVRGVAGALTRRRSTGDDVPHLLLPAGDVHTLVALESFGPTQLAALASPVAALATARPEAAAGVGWVLPAGDAPALPGAAGHREHAATADVARDRLSGLCRVLVAGEYLPSGRAAVRWARQRGARIGVVQHGLLAVSTPPVPQDATLYAFTSADADWWTQGRADVEAVPVGSALLEQARRTAPALSGAGDDGPGVFLGQLHGAELPRRDFAAAAEQYVRATGAAYRPHPAERDRLSRGQHAAWRRAGVRIDDAGAPLVATRGPVAAVFSTGILEAAQAGRPAWAVHPDPPAWLEGFWRRYGMTRWRPGGTPEPTPPLASPTADPAAAIAEHVWKESA</sequence>
<accession>A0AAP3AFL8</accession>
<reference evidence="1" key="1">
    <citation type="submission" date="2023-06" db="EMBL/GenBank/DDBJ databases">
        <title>lsaBGC provides a comprehensive framework for evolutionary analysis of biosynthetic gene clusters within focal taxa.</title>
        <authorList>
            <person name="Salamzade R."/>
            <person name="Sandstrom S."/>
            <person name="Kalan L.R."/>
        </authorList>
    </citation>
    <scope>NUCLEOTIDE SEQUENCE</scope>
    <source>
        <strain evidence="1">P3-SID899</strain>
    </source>
</reference>
<dbReference type="EMBL" id="JALXKZ020000002">
    <property type="protein sequence ID" value="MCV7628186.1"/>
    <property type="molecule type" value="Genomic_DNA"/>
</dbReference>